<keyword evidence="8" id="KW-1278">Translocase</keyword>
<keyword evidence="9" id="KW-0029">Amino-acid transport</keyword>
<sequence>MSFAALIRAGIRLPARRPQTLQTAQAEAALPDGAHVSFRAVGKRYAAAAGEVQALRDVTFEVRRGEIFGIIGRSGAGKSTLLRTINALELPTEGAVSVNGADVGALDEDALVALRCRVGMIFQHFNLLSAKTVRENVGLPLRVAGASPRRIRERVDALLDLVGLADKADVYPAKLSGGQKQRVGIARALVHEPEILLCDEATSALDPETTQSILALLREVSAAMGLTVVLITHDMAVIREICDRVLVLDQGRAVELGEVWRVFGHPRAEATRALLRPLLHGVPPDLAAQLVDDLRGAPGKAVVSLHFSGAERPQGVSLQALARFGPDATLIHGGLDRIRGHAQGELLVALPAQGLPRVRAHFEDGHGAGQIKVIGYVPASA</sequence>
<dbReference type="PANTHER" id="PTHR43166">
    <property type="entry name" value="AMINO ACID IMPORT ATP-BINDING PROTEIN"/>
    <property type="match status" value="1"/>
</dbReference>
<evidence type="ECO:0000313" key="13">
    <source>
        <dbReference type="Proteomes" id="UP000462435"/>
    </source>
</evidence>
<evidence type="ECO:0000256" key="4">
    <source>
        <dbReference type="ARBA" id="ARBA00022448"/>
    </source>
</evidence>
<dbReference type="GO" id="GO:0006865">
    <property type="term" value="P:amino acid transport"/>
    <property type="evidence" value="ECO:0007669"/>
    <property type="project" value="UniProtKB-KW"/>
</dbReference>
<evidence type="ECO:0000256" key="10">
    <source>
        <dbReference type="ARBA" id="ARBA00023136"/>
    </source>
</evidence>
<dbReference type="GO" id="GO:0005524">
    <property type="term" value="F:ATP binding"/>
    <property type="evidence" value="ECO:0007669"/>
    <property type="project" value="UniProtKB-KW"/>
</dbReference>
<evidence type="ECO:0000256" key="6">
    <source>
        <dbReference type="ARBA" id="ARBA00022741"/>
    </source>
</evidence>
<accession>A0A7V8FXK5</accession>
<dbReference type="SUPFAM" id="SSF55021">
    <property type="entry name" value="ACT-like"/>
    <property type="match status" value="1"/>
</dbReference>
<dbReference type="Pfam" id="PF00005">
    <property type="entry name" value="ABC_tran"/>
    <property type="match status" value="1"/>
</dbReference>
<dbReference type="GO" id="GO:0005886">
    <property type="term" value="C:plasma membrane"/>
    <property type="evidence" value="ECO:0007669"/>
    <property type="project" value="UniProtKB-ARBA"/>
</dbReference>
<dbReference type="Gene3D" id="3.40.50.300">
    <property type="entry name" value="P-loop containing nucleotide triphosphate hydrolases"/>
    <property type="match status" value="1"/>
</dbReference>
<comment type="caution">
    <text evidence="12">The sequence shown here is derived from an EMBL/GenBank/DDBJ whole genome shotgun (WGS) entry which is preliminary data.</text>
</comment>
<dbReference type="SUPFAM" id="SSF52540">
    <property type="entry name" value="P-loop containing nucleoside triphosphate hydrolases"/>
    <property type="match status" value="1"/>
</dbReference>
<dbReference type="PROSITE" id="PS00211">
    <property type="entry name" value="ABC_TRANSPORTER_1"/>
    <property type="match status" value="1"/>
</dbReference>
<comment type="similarity">
    <text evidence="2">Belongs to the ABC transporter superfamily.</text>
</comment>
<dbReference type="InterPro" id="IPR050086">
    <property type="entry name" value="MetN_ABC_transporter-like"/>
</dbReference>
<dbReference type="CDD" id="cd03258">
    <property type="entry name" value="ABC_MetN_methionine_transporter"/>
    <property type="match status" value="1"/>
</dbReference>
<comment type="function">
    <text evidence="1">Part of the ABC transporter FtsEX involved in cellular division. Important for assembly or stability of the septal ring.</text>
</comment>
<dbReference type="SMART" id="SM00930">
    <property type="entry name" value="NIL"/>
    <property type="match status" value="1"/>
</dbReference>
<dbReference type="SMART" id="SM00382">
    <property type="entry name" value="AAA"/>
    <property type="match status" value="1"/>
</dbReference>
<dbReference type="InterPro" id="IPR003593">
    <property type="entry name" value="AAA+_ATPase"/>
</dbReference>
<gene>
    <name evidence="12" type="primary">metN_2</name>
    <name evidence="12" type="ORF">GAK35_01719</name>
</gene>
<evidence type="ECO:0000256" key="2">
    <source>
        <dbReference type="ARBA" id="ARBA00005417"/>
    </source>
</evidence>
<keyword evidence="6" id="KW-0547">Nucleotide-binding</keyword>
<dbReference type="EMBL" id="WNDX01000042">
    <property type="protein sequence ID" value="KAF1044520.1"/>
    <property type="molecule type" value="Genomic_DNA"/>
</dbReference>
<keyword evidence="10" id="KW-0472">Membrane</keyword>
<name>A0A7V8FXK5_9BURK</name>
<evidence type="ECO:0000313" key="12">
    <source>
        <dbReference type="EMBL" id="KAF1044520.1"/>
    </source>
</evidence>
<organism evidence="12 13">
    <name type="scientific">Herbaspirillum frisingense</name>
    <dbReference type="NCBI Taxonomy" id="92645"/>
    <lineage>
        <taxon>Bacteria</taxon>
        <taxon>Pseudomonadati</taxon>
        <taxon>Pseudomonadota</taxon>
        <taxon>Betaproteobacteria</taxon>
        <taxon>Burkholderiales</taxon>
        <taxon>Oxalobacteraceae</taxon>
        <taxon>Herbaspirillum</taxon>
    </lineage>
</organism>
<protein>
    <recommendedName>
        <fullName evidence="3">Cell division ATP-binding protein FtsE</fullName>
    </recommendedName>
</protein>
<evidence type="ECO:0000256" key="5">
    <source>
        <dbReference type="ARBA" id="ARBA00022475"/>
    </source>
</evidence>
<feature type="domain" description="ABC transporter" evidence="11">
    <location>
        <begin position="36"/>
        <end position="275"/>
    </location>
</feature>
<proteinExistence type="inferred from homology"/>
<dbReference type="Gene3D" id="3.30.70.260">
    <property type="match status" value="1"/>
</dbReference>
<evidence type="ECO:0000256" key="8">
    <source>
        <dbReference type="ARBA" id="ARBA00022967"/>
    </source>
</evidence>
<keyword evidence="7 12" id="KW-0067">ATP-binding</keyword>
<dbReference type="GO" id="GO:0016887">
    <property type="term" value="F:ATP hydrolysis activity"/>
    <property type="evidence" value="ECO:0007669"/>
    <property type="project" value="InterPro"/>
</dbReference>
<dbReference type="InterPro" id="IPR027417">
    <property type="entry name" value="P-loop_NTPase"/>
</dbReference>
<dbReference type="Proteomes" id="UP000462435">
    <property type="component" value="Unassembled WGS sequence"/>
</dbReference>
<dbReference type="FunFam" id="3.40.50.300:FF:000056">
    <property type="entry name" value="Cell division ATP-binding protein FtsE"/>
    <property type="match status" value="1"/>
</dbReference>
<dbReference type="AlphaFoldDB" id="A0A7V8FXK5"/>
<evidence type="ECO:0000256" key="9">
    <source>
        <dbReference type="ARBA" id="ARBA00022970"/>
    </source>
</evidence>
<evidence type="ECO:0000256" key="1">
    <source>
        <dbReference type="ARBA" id="ARBA00002579"/>
    </source>
</evidence>
<keyword evidence="5" id="KW-1003">Cell membrane</keyword>
<evidence type="ECO:0000256" key="3">
    <source>
        <dbReference type="ARBA" id="ARBA00020019"/>
    </source>
</evidence>
<reference evidence="13" key="1">
    <citation type="journal article" date="2020" name="MBio">
        <title>Horizontal gene transfer to a defensive symbiont with a reduced genome amongst a multipartite beetle microbiome.</title>
        <authorList>
            <person name="Waterworth S.C."/>
            <person name="Florez L.V."/>
            <person name="Rees E.R."/>
            <person name="Hertweck C."/>
            <person name="Kaltenpoth M."/>
            <person name="Kwan J.C."/>
        </authorList>
    </citation>
    <scope>NUCLEOTIDE SEQUENCE [LARGE SCALE GENOMIC DNA]</scope>
</reference>
<dbReference type="InterPro" id="IPR018449">
    <property type="entry name" value="NIL_domain"/>
</dbReference>
<evidence type="ECO:0000256" key="7">
    <source>
        <dbReference type="ARBA" id="ARBA00022840"/>
    </source>
</evidence>
<dbReference type="InterPro" id="IPR017871">
    <property type="entry name" value="ABC_transporter-like_CS"/>
</dbReference>
<dbReference type="InterPro" id="IPR045865">
    <property type="entry name" value="ACT-like_dom_sf"/>
</dbReference>
<dbReference type="InterPro" id="IPR041701">
    <property type="entry name" value="MetN_ABC"/>
</dbReference>
<keyword evidence="4" id="KW-0813">Transport</keyword>
<evidence type="ECO:0000259" key="11">
    <source>
        <dbReference type="PROSITE" id="PS50893"/>
    </source>
</evidence>
<dbReference type="PANTHER" id="PTHR43166:SF30">
    <property type="entry name" value="METHIONINE IMPORT ATP-BINDING PROTEIN METN"/>
    <property type="match status" value="1"/>
</dbReference>
<dbReference type="InterPro" id="IPR003439">
    <property type="entry name" value="ABC_transporter-like_ATP-bd"/>
</dbReference>
<dbReference type="PROSITE" id="PS50893">
    <property type="entry name" value="ABC_TRANSPORTER_2"/>
    <property type="match status" value="1"/>
</dbReference>